<evidence type="ECO:0008006" key="9">
    <source>
        <dbReference type="Google" id="ProtNLM"/>
    </source>
</evidence>
<accession>K3X7M3</accession>
<reference evidence="8" key="2">
    <citation type="submission" date="2010-04" db="EMBL/GenBank/DDBJ databases">
        <authorList>
            <person name="Buell R."/>
            <person name="Hamilton J."/>
            <person name="Hostetler J."/>
        </authorList>
    </citation>
    <scope>NUCLEOTIDE SEQUENCE [LARGE SCALE GENOMIC DNA]</scope>
    <source>
        <strain evidence="8">DAOM:BR144</strain>
    </source>
</reference>
<dbReference type="AlphaFoldDB" id="K3X7M3"/>
<comment type="similarity">
    <text evidence="2">Belongs to the elicitin family.</text>
</comment>
<evidence type="ECO:0000256" key="3">
    <source>
        <dbReference type="ARBA" id="ARBA00022525"/>
    </source>
</evidence>
<dbReference type="Proteomes" id="UP000019132">
    <property type="component" value="Unassembled WGS sequence"/>
</dbReference>
<dbReference type="InterPro" id="IPR002200">
    <property type="entry name" value="Elicitin"/>
</dbReference>
<feature type="region of interest" description="Disordered" evidence="6">
    <location>
        <begin position="210"/>
        <end position="240"/>
    </location>
</feature>
<sequence>MPSVASSDSSTGNDFELGLVDSSTPAPTPPPRASADSTTFRLAPTKPCNEAVASTAVQVYTKNRVFFERCVDKAKYQIFPFSGVLPTPEQITMQAIVPACTAIFTGVLLSGIPQCDISSMPLKSVVETLLKVTVDIRSGLPCPDSQQFFNLVVWRRNSNLAQEAGLPYDSDSELYAEYTRNLWKSLTEYNVRIAPNFTIRFDGDGLGDDVNESTADATGASEAGTQKATTPPRAALSEATTSTSSGVAAIFEPRTATLTTGVAVVLLATNIWS</sequence>
<evidence type="ECO:0000256" key="2">
    <source>
        <dbReference type="ARBA" id="ARBA00009544"/>
    </source>
</evidence>
<evidence type="ECO:0000256" key="5">
    <source>
        <dbReference type="ARBA" id="ARBA00023157"/>
    </source>
</evidence>
<dbReference type="InterPro" id="IPR036470">
    <property type="entry name" value="Elicitin_sf"/>
</dbReference>
<organism evidence="7 8">
    <name type="scientific">Globisporangium ultimum (strain ATCC 200006 / CBS 805.95 / DAOM BR144)</name>
    <name type="common">Pythium ultimum</name>
    <dbReference type="NCBI Taxonomy" id="431595"/>
    <lineage>
        <taxon>Eukaryota</taxon>
        <taxon>Sar</taxon>
        <taxon>Stramenopiles</taxon>
        <taxon>Oomycota</taxon>
        <taxon>Peronosporomycetes</taxon>
        <taxon>Pythiales</taxon>
        <taxon>Pythiaceae</taxon>
        <taxon>Globisporangium</taxon>
    </lineage>
</organism>
<comment type="subcellular location">
    <subcellularLocation>
        <location evidence="1">Secreted</location>
    </subcellularLocation>
</comment>
<dbReference type="GO" id="GO:0005576">
    <property type="term" value="C:extracellular region"/>
    <property type="evidence" value="ECO:0007669"/>
    <property type="project" value="UniProtKB-SubCell"/>
</dbReference>
<feature type="compositionally biased region" description="Polar residues" evidence="6">
    <location>
        <begin position="1"/>
        <end position="13"/>
    </location>
</feature>
<evidence type="ECO:0000256" key="1">
    <source>
        <dbReference type="ARBA" id="ARBA00004613"/>
    </source>
</evidence>
<dbReference type="EMBL" id="GL376577">
    <property type="status" value="NOT_ANNOTATED_CDS"/>
    <property type="molecule type" value="Genomic_DNA"/>
</dbReference>
<evidence type="ECO:0000256" key="4">
    <source>
        <dbReference type="ARBA" id="ARBA00022978"/>
    </source>
</evidence>
<reference evidence="7" key="3">
    <citation type="submission" date="2015-02" db="UniProtKB">
        <authorList>
            <consortium name="EnsemblProtists"/>
        </authorList>
    </citation>
    <scope>IDENTIFICATION</scope>
    <source>
        <strain evidence="7">DAOM BR144</strain>
    </source>
</reference>
<keyword evidence="8" id="KW-1185">Reference proteome</keyword>
<proteinExistence type="inferred from homology"/>
<feature type="region of interest" description="Disordered" evidence="6">
    <location>
        <begin position="1"/>
        <end position="39"/>
    </location>
</feature>
<evidence type="ECO:0000256" key="6">
    <source>
        <dbReference type="SAM" id="MobiDB-lite"/>
    </source>
</evidence>
<dbReference type="HOGENOM" id="CLU_1021108_0_0_1"/>
<evidence type="ECO:0000313" key="7">
    <source>
        <dbReference type="EnsemblProtists" id="PYU1_T013222"/>
    </source>
</evidence>
<keyword evidence="5" id="KW-1015">Disulfide bond</keyword>
<dbReference type="GO" id="GO:0052040">
    <property type="term" value="P:symbiont-mediated perturbation of host programmed cell death"/>
    <property type="evidence" value="ECO:0007669"/>
    <property type="project" value="UniProtKB-KW"/>
</dbReference>
<reference evidence="8" key="1">
    <citation type="journal article" date="2010" name="Genome Biol.">
        <title>Genome sequence of the necrotrophic plant pathogen Pythium ultimum reveals original pathogenicity mechanisms and effector repertoire.</title>
        <authorList>
            <person name="Levesque C.A."/>
            <person name="Brouwer H."/>
            <person name="Cano L."/>
            <person name="Hamilton J.P."/>
            <person name="Holt C."/>
            <person name="Huitema E."/>
            <person name="Raffaele S."/>
            <person name="Robideau G.P."/>
            <person name="Thines M."/>
            <person name="Win J."/>
            <person name="Zerillo M.M."/>
            <person name="Beakes G.W."/>
            <person name="Boore J.L."/>
            <person name="Busam D."/>
            <person name="Dumas B."/>
            <person name="Ferriera S."/>
            <person name="Fuerstenberg S.I."/>
            <person name="Gachon C.M."/>
            <person name="Gaulin E."/>
            <person name="Govers F."/>
            <person name="Grenville-Briggs L."/>
            <person name="Horner N."/>
            <person name="Hostetler J."/>
            <person name="Jiang R.H."/>
            <person name="Johnson J."/>
            <person name="Krajaejun T."/>
            <person name="Lin H."/>
            <person name="Meijer H.J."/>
            <person name="Moore B."/>
            <person name="Morris P."/>
            <person name="Phuntmart V."/>
            <person name="Puiu D."/>
            <person name="Shetty J."/>
            <person name="Stajich J.E."/>
            <person name="Tripathy S."/>
            <person name="Wawra S."/>
            <person name="van West P."/>
            <person name="Whitty B.R."/>
            <person name="Coutinho P.M."/>
            <person name="Henrissat B."/>
            <person name="Martin F."/>
            <person name="Thomas P.D."/>
            <person name="Tyler B.M."/>
            <person name="De Vries R.P."/>
            <person name="Kamoun S."/>
            <person name="Yandell M."/>
            <person name="Tisserat N."/>
            <person name="Buell C.R."/>
        </authorList>
    </citation>
    <scope>NUCLEOTIDE SEQUENCE</scope>
    <source>
        <strain evidence="8">DAOM:BR144</strain>
    </source>
</reference>
<protein>
    <recommendedName>
        <fullName evidence="9">Elicitin</fullName>
    </recommendedName>
</protein>
<dbReference type="InParanoid" id="K3X7M3"/>
<name>K3X7M3_GLOUD</name>
<dbReference type="SMART" id="SM01187">
    <property type="entry name" value="Elicitin"/>
    <property type="match status" value="1"/>
</dbReference>
<dbReference type="Gene3D" id="1.10.239.10">
    <property type="entry name" value="Elicitin domain"/>
    <property type="match status" value="1"/>
</dbReference>
<dbReference type="eggNOG" id="ENOG502R97P">
    <property type="taxonomic scope" value="Eukaryota"/>
</dbReference>
<keyword evidence="3" id="KW-0964">Secreted</keyword>
<dbReference type="EnsemblProtists" id="PYU1_T013222">
    <property type="protein sequence ID" value="PYU1_T013222"/>
    <property type="gene ID" value="PYU1_G013195"/>
</dbReference>
<evidence type="ECO:0000313" key="8">
    <source>
        <dbReference type="Proteomes" id="UP000019132"/>
    </source>
</evidence>
<dbReference type="VEuPathDB" id="FungiDB:PYU1_G013195"/>
<keyword evidence="4" id="KW-0928">Hypersensitive response elicitation</keyword>